<feature type="non-terminal residue" evidence="12">
    <location>
        <position position="1"/>
    </location>
</feature>
<dbReference type="GO" id="GO:0000981">
    <property type="term" value="F:DNA-binding transcription factor activity, RNA polymerase II-specific"/>
    <property type="evidence" value="ECO:0007669"/>
    <property type="project" value="TreeGrafter"/>
</dbReference>
<protein>
    <recommendedName>
        <fullName evidence="8">DNA-binding protein RFX6</fullName>
    </recommendedName>
    <alternativeName>
        <fullName evidence="9">Regulatory factor X 6</fullName>
    </alternativeName>
</protein>
<evidence type="ECO:0000256" key="6">
    <source>
        <dbReference type="ARBA" id="ARBA00023163"/>
    </source>
</evidence>
<keyword evidence="7" id="KW-0539">Nucleus</keyword>
<comment type="caution">
    <text evidence="12">The sequence shown here is derived from an EMBL/GenBank/DDBJ whole genome shotgun (WGS) entry which is preliminary data.</text>
</comment>
<dbReference type="SUPFAM" id="SSF46785">
    <property type="entry name" value="Winged helix' DNA-binding domain"/>
    <property type="match status" value="1"/>
</dbReference>
<dbReference type="InterPro" id="IPR036390">
    <property type="entry name" value="WH_DNA-bd_sf"/>
</dbReference>
<dbReference type="GO" id="GO:0005634">
    <property type="term" value="C:nucleus"/>
    <property type="evidence" value="ECO:0007669"/>
    <property type="project" value="UniProtKB-SubCell"/>
</dbReference>
<dbReference type="FunFam" id="1.10.10.10:FF:000211">
    <property type="entry name" value="Regulatory factor X, 6"/>
    <property type="match status" value="1"/>
</dbReference>
<evidence type="ECO:0000256" key="10">
    <source>
        <dbReference type="SAM" id="MobiDB-lite"/>
    </source>
</evidence>
<dbReference type="InterPro" id="IPR039779">
    <property type="entry name" value="RFX-like"/>
</dbReference>
<dbReference type="InParanoid" id="A0A1V9XPC7"/>
<evidence type="ECO:0000256" key="7">
    <source>
        <dbReference type="ARBA" id="ARBA00023242"/>
    </source>
</evidence>
<accession>A0A1V9XPC7</accession>
<dbReference type="OrthoDB" id="10056949at2759"/>
<dbReference type="InterPro" id="IPR003150">
    <property type="entry name" value="DNA-bd_RFX"/>
</dbReference>
<dbReference type="PANTHER" id="PTHR12619">
    <property type="entry name" value="RFX TRANSCRIPTION FACTOR FAMILY"/>
    <property type="match status" value="1"/>
</dbReference>
<dbReference type="Proteomes" id="UP000192247">
    <property type="component" value="Unassembled WGS sequence"/>
</dbReference>
<evidence type="ECO:0000256" key="3">
    <source>
        <dbReference type="ARBA" id="ARBA00022782"/>
    </source>
</evidence>
<evidence type="ECO:0000256" key="5">
    <source>
        <dbReference type="ARBA" id="ARBA00023125"/>
    </source>
</evidence>
<keyword evidence="5" id="KW-0238">DNA-binding</keyword>
<evidence type="ECO:0000313" key="12">
    <source>
        <dbReference type="EMBL" id="OQR75360.1"/>
    </source>
</evidence>
<dbReference type="GO" id="GO:0030154">
    <property type="term" value="P:cell differentiation"/>
    <property type="evidence" value="ECO:0007669"/>
    <property type="project" value="UniProtKB-KW"/>
</dbReference>
<evidence type="ECO:0000256" key="2">
    <source>
        <dbReference type="ARBA" id="ARBA00022473"/>
    </source>
</evidence>
<feature type="region of interest" description="Disordered" evidence="10">
    <location>
        <begin position="113"/>
        <end position="141"/>
    </location>
</feature>
<dbReference type="PANTHER" id="PTHR12619:SF5">
    <property type="entry name" value="TRANSCRIPTION FACTOR RFX4"/>
    <property type="match status" value="1"/>
</dbReference>
<evidence type="ECO:0000313" key="13">
    <source>
        <dbReference type="Proteomes" id="UP000192247"/>
    </source>
</evidence>
<evidence type="ECO:0000259" key="11">
    <source>
        <dbReference type="PROSITE" id="PS51526"/>
    </source>
</evidence>
<evidence type="ECO:0000256" key="4">
    <source>
        <dbReference type="ARBA" id="ARBA00023015"/>
    </source>
</evidence>
<evidence type="ECO:0000256" key="8">
    <source>
        <dbReference type="ARBA" id="ARBA00072476"/>
    </source>
</evidence>
<sequence>SFADDPTRYRSLRPHSTPATLLWLDENYEMAEGVCIPRNALYQHYVDFCAKNAMQPVNAASFGKIIRQQFPALTTRRLGTRGQSRYHYYGIAIREHSPYFEAQYSKKAGETPEAGFKRCHSTSSSTPSVDSNNLKRAHPGYTSGDAAVAADTLGNVPAKRMKLSAVLPEFPTLRGLNVTPAVDREQVSSFLTMYRTHSQRILDTILAMNLDQVRVHLQHFWFGIPQHVASGLGCPVLVNLVALCDLALYKAVQGFLLPSLVQPLPESFIRMVDIFTQDYEGWLERALVGFPKALQHVKVEVGKRFIGQLRRRLSVNQLSQAAKMLLLNRQVVEQMISRSTAKRMKGIIATRAASQSQRGVCCGFFRMWRACSQRIFRDLTVKGTAHYASFQLLRVLFEDYVQLSLEGVLGECLIREIQENIATNYTLDVTHINALEAMTETTQTTIDAASAKFQLPNHMTALSVHSTAPAHIEPPKPVQLCALPSQMPTGTTLLDKAKQFRRVNAAGDDCSLEPTPGHQPTQTTPPVAIIYETTNCYAGVTSVIQQTTNIITTTATTAATGSLYGTAEVLEAGGADLGCPGSGQTGSQCLVISRETPTPGGHAGAAEWAAPHPPSAFSSHAHYTAATHHYRQTTGAPPITTGPSHHLHHFNQ</sequence>
<evidence type="ECO:0000256" key="1">
    <source>
        <dbReference type="ARBA" id="ARBA00004123"/>
    </source>
</evidence>
<dbReference type="PROSITE" id="PS51526">
    <property type="entry name" value="RFX_DBD"/>
    <property type="match status" value="1"/>
</dbReference>
<dbReference type="GO" id="GO:0000978">
    <property type="term" value="F:RNA polymerase II cis-regulatory region sequence-specific DNA binding"/>
    <property type="evidence" value="ECO:0007669"/>
    <property type="project" value="TreeGrafter"/>
</dbReference>
<gene>
    <name evidence="12" type="ORF">BIW11_08472</name>
</gene>
<dbReference type="Gene3D" id="1.10.10.10">
    <property type="entry name" value="Winged helix-like DNA-binding domain superfamily/Winged helix DNA-binding domain"/>
    <property type="match status" value="1"/>
</dbReference>
<name>A0A1V9XPC7_9ACAR</name>
<keyword evidence="3" id="KW-0221">Differentiation</keyword>
<dbReference type="Pfam" id="PF02257">
    <property type="entry name" value="RFX_DNA_binding"/>
    <property type="match status" value="1"/>
</dbReference>
<dbReference type="EMBL" id="MNPL01006484">
    <property type="protein sequence ID" value="OQR75360.1"/>
    <property type="molecule type" value="Genomic_DNA"/>
</dbReference>
<reference evidence="12 13" key="1">
    <citation type="journal article" date="2017" name="Gigascience">
        <title>Draft genome of the honey bee ectoparasitic mite, Tropilaelaps mercedesae, is shaped by the parasitic life history.</title>
        <authorList>
            <person name="Dong X."/>
            <person name="Armstrong S.D."/>
            <person name="Xia D."/>
            <person name="Makepeace B.L."/>
            <person name="Darby A.C."/>
            <person name="Kadowaki T."/>
        </authorList>
    </citation>
    <scope>NUCLEOTIDE SEQUENCE [LARGE SCALE GENOMIC DNA]</scope>
    <source>
        <strain evidence="12">Wuxi-XJTLU</strain>
    </source>
</reference>
<keyword evidence="2" id="KW-0217">Developmental protein</keyword>
<dbReference type="AlphaFoldDB" id="A0A1V9XPC7"/>
<evidence type="ECO:0000256" key="9">
    <source>
        <dbReference type="ARBA" id="ARBA00077088"/>
    </source>
</evidence>
<dbReference type="InterPro" id="IPR036388">
    <property type="entry name" value="WH-like_DNA-bd_sf"/>
</dbReference>
<proteinExistence type="predicted"/>
<feature type="region of interest" description="Disordered" evidence="10">
    <location>
        <begin position="633"/>
        <end position="652"/>
    </location>
</feature>
<keyword evidence="13" id="KW-1185">Reference proteome</keyword>
<feature type="domain" description="RFX-type winged-helix" evidence="11">
    <location>
        <begin position="20"/>
        <end position="95"/>
    </location>
</feature>
<comment type="subcellular location">
    <subcellularLocation>
        <location evidence="1">Nucleus</location>
    </subcellularLocation>
</comment>
<feature type="compositionally biased region" description="Low complexity" evidence="10">
    <location>
        <begin position="121"/>
        <end position="131"/>
    </location>
</feature>
<dbReference type="Pfam" id="PF25340">
    <property type="entry name" value="BCD_RFX"/>
    <property type="match status" value="2"/>
</dbReference>
<keyword evidence="4" id="KW-0805">Transcription regulation</keyword>
<dbReference type="STRING" id="418985.A0A1V9XPC7"/>
<organism evidence="12 13">
    <name type="scientific">Tropilaelaps mercedesae</name>
    <dbReference type="NCBI Taxonomy" id="418985"/>
    <lineage>
        <taxon>Eukaryota</taxon>
        <taxon>Metazoa</taxon>
        <taxon>Ecdysozoa</taxon>
        <taxon>Arthropoda</taxon>
        <taxon>Chelicerata</taxon>
        <taxon>Arachnida</taxon>
        <taxon>Acari</taxon>
        <taxon>Parasitiformes</taxon>
        <taxon>Mesostigmata</taxon>
        <taxon>Gamasina</taxon>
        <taxon>Dermanyssoidea</taxon>
        <taxon>Laelapidae</taxon>
        <taxon>Tropilaelaps</taxon>
    </lineage>
</organism>
<keyword evidence="6" id="KW-0804">Transcription</keyword>
<dbReference type="InterPro" id="IPR057321">
    <property type="entry name" value="RFX1-4/6/8-like_BCD"/>
</dbReference>